<accession>A0A7K1RLI4</accession>
<dbReference type="AlphaFoldDB" id="A0A7K1RLI4"/>
<comment type="caution">
    <text evidence="1">The sequence shown here is derived from an EMBL/GenBank/DDBJ whole genome shotgun (WGS) entry which is preliminary data.</text>
</comment>
<dbReference type="Proteomes" id="UP000440716">
    <property type="component" value="Unassembled WGS sequence"/>
</dbReference>
<dbReference type="EMBL" id="WPHU01000010">
    <property type="protein sequence ID" value="MVA58888.1"/>
    <property type="molecule type" value="Genomic_DNA"/>
</dbReference>
<dbReference type="RefSeq" id="WP_156592686.1">
    <property type="nucleotide sequence ID" value="NZ_WPHU01000010.1"/>
</dbReference>
<gene>
    <name evidence="1" type="ORF">GOZ88_22525</name>
</gene>
<proteinExistence type="predicted"/>
<organism evidence="1 2">
    <name type="scientific">Agrobacterium vitis</name>
    <name type="common">Rhizobium vitis</name>
    <dbReference type="NCBI Taxonomy" id="373"/>
    <lineage>
        <taxon>Bacteria</taxon>
        <taxon>Pseudomonadati</taxon>
        <taxon>Pseudomonadota</taxon>
        <taxon>Alphaproteobacteria</taxon>
        <taxon>Hyphomicrobiales</taxon>
        <taxon>Rhizobiaceae</taxon>
        <taxon>Rhizobium/Agrobacterium group</taxon>
        <taxon>Agrobacterium</taxon>
    </lineage>
</organism>
<reference evidence="1 2" key="1">
    <citation type="submission" date="2019-12" db="EMBL/GenBank/DDBJ databases">
        <title>Whole-genome sequencing of Allorhizobium vitis.</title>
        <authorList>
            <person name="Gan H.M."/>
            <person name="Szegedi E."/>
            <person name="Burr T."/>
            <person name="Savka M.A."/>
        </authorList>
    </citation>
    <scope>NUCLEOTIDE SEQUENCE [LARGE SCALE GENOMIC DNA]</scope>
    <source>
        <strain evidence="1 2">CG415</strain>
    </source>
</reference>
<evidence type="ECO:0000313" key="2">
    <source>
        <dbReference type="Proteomes" id="UP000440716"/>
    </source>
</evidence>
<evidence type="ECO:0000313" key="1">
    <source>
        <dbReference type="EMBL" id="MVA58888.1"/>
    </source>
</evidence>
<sequence length="136" mass="15326">MTPNLKQIKEEIEGSYKKDPLFGPLQQVVAFFEKADQGELRLVTINQLSEISGVPRSDGQLLRLISILASPSLPLMKMCFLYSNGETEHEVSDEEVAEARATGFFIDPDTGLKDENYERNILPYFRATPEFLGVRS</sequence>
<name>A0A7K1RLI4_AGRVI</name>
<protein>
    <submittedName>
        <fullName evidence="1">Uncharacterized protein</fullName>
    </submittedName>
</protein>